<dbReference type="InterPro" id="IPR048413">
    <property type="entry name" value="Htt_C-HEAT_rpt"/>
</dbReference>
<evidence type="ECO:0000256" key="3">
    <source>
        <dbReference type="PROSITE-ProRule" id="PRU00103"/>
    </source>
</evidence>
<dbReference type="InterPro" id="IPR011989">
    <property type="entry name" value="ARM-like"/>
</dbReference>
<dbReference type="InterPro" id="IPR000091">
    <property type="entry name" value="Huntingtin"/>
</dbReference>
<dbReference type="Pfam" id="PF12372">
    <property type="entry name" value="Htt_N-HEAT"/>
    <property type="match status" value="2"/>
</dbReference>
<dbReference type="SUPFAM" id="SSF48371">
    <property type="entry name" value="ARM repeat"/>
    <property type="match status" value="1"/>
</dbReference>
<feature type="compositionally biased region" description="Basic and acidic residues" evidence="4">
    <location>
        <begin position="327"/>
        <end position="342"/>
    </location>
</feature>
<evidence type="ECO:0000256" key="1">
    <source>
        <dbReference type="ARBA" id="ARBA00002907"/>
    </source>
</evidence>
<dbReference type="Pfam" id="PF20927">
    <property type="entry name" value="Htt_C-HEAT"/>
    <property type="match status" value="1"/>
</dbReference>
<sequence>MGWFCVIKAVFQINDITKFSDNDLFSVQDYLELYHLCIHYISQSQEHNVQNAVMECFTVLLSLATGAYKRALLERHPRSVCLDDRQSEKGHRRNISTSSIISARYAPSPQSDLRDNLELSFSGALQLGSLLPFNTPSLSVEDLRIQTPDSPIASEPDIDITNSEQLTKDLSEKLREIEDEKEDPVDLLQVAVTDGSVKVNIGSAEDDDTPLKYCSRLLASKFLLTGNKGGVIADRSIRVSLKSSALNCLAEILRLYPQAMTMYLDKDVDAKNHNVSGSSEGTDSNQDHINDFILERNVCYQDSLTDSLSQDMLNRSMDSQQTSQQISKKDSKSESTEQKSSKDVPSNILDSKILPKDMAASVHTDSTNPNMTNSNFTTNSNMTGSNDPLSTGYPMSSSGDVLSSSIDLDMKFDHFGESTTNLDNLDVLKDFEKKEERVKRTLKRTNEVQSKEAIEIMGQNLEEDMKNLDVSENFEYQHMCDIFLLLEGHSDPQIRGLVRVCIGNYLVAALELSHGHYNRWKSMSSLPKDVSELITVDKLVHIVLQGLSDDIHSTVNHTLSALTSLSTCLCNSSHWTLLVDILNSLVNVEANNYWLCKLNLCRLYEKLPYHRLFMLYPHYYVRTKLIMDTLMRLLGDQDQKVRKAAAQAIANLIPKIHVSKHQSPTTVVVDIAKDESRKFSFNSNNLSLDLVRNIYFYNDLPQQLKDGQTLGNSEGLRMIVGNLVGRLMASNCKFYSQGLLESLQAICRKWSPWKHVQAYADQGILSYCLDSLDYCNGTVVARSILMELCSSIYPVEIHNIMRHKTTNREIFERDTSNSKERWQHLESERVANLAEKFLQVTLKMLNVLVHLIEEVNPNVHLNKGGIALPGSPVRRKTSGISINAIPRRGSNPSEVDEKGSLRKKPPPPASSLKPHFVGHFFNEPFYMKFYDTLRATYSNHKINLDPKSSIFHTFLSTVLNSLAIQLELATEKELGHVTEEILYYLKVIMPLCADKTVYCVTQLLKCLFGTNMVNQYSDFMSILDKNEGSHKTSFFNDVMMTSMPTTQVEGSRRSSICSNASQKLSLDSKNPRMAVERQLLITMENFAKNKSDRKWSTNKKELERYIRLFEPVVIQALKSYTMQNDIPLQCEVLCLLNQLLTLRVNYCMLDSDQIFIGFLLKQLDLVEQHEIPDCCNLVNSILMFMVQLSSSKHHTKQIIEIPKLIQLCDGLMASGAHAECIAGLEPVAVKVFSNMGGTSVLGRAQQQEAQATREVLFYMLQKTMHQHKVLELVSCVLSVSQEHPESYYRWSELASDTLLNLLSQTSVECDTHEAIGALERLLDAVYKDVLLEQTRIEVLLKILFKAPPDQTTTPLKLKLRYLSIIMVLLRKILILIPETEILLSINDLKSTCVSPQAIFFNVKTDVDPLNVQNVNENCANLSPDVVLVRFLFKTLTYAIMEMDNVYENVEKEQNELLYSVCVNIIVQVKNMLHLTDGCLFPLTAKTAQTILHNEQSGLNTGLYSPEENIPLDVLNLICLKSAYKIPLLTVHWSHLLIRLNFLSHKYWQKLIGFARNLPLSADSGNTQLIRVDVLQIACVMAYCEYFVKNVLSEAVHLTWLLVNRVHILVSHYREEIVQSLIAKVQQTSGASGLLLQAIAARCQSCLTDEFALNTYKILSLCHENQSGALVFLICRIIGKLEPAIAVRFAKLAMDRCKMLKEMPLERINVQLSKEDVQVALELLQRNKVYTRYSALVVELNSLASSVFDLSPLDLSQDRAINPQYITTTNVDDNWLLNQVKSRCCQTDLTVPKTCNQNELAYFLSNLSKDNLATVMGCPEFNRKLLSNCFKIACDNYLKEFYNIVSVLETKEFEKESAREQRDVKIREMTSSIDSNKLNVVNTLHVFKKSDNKESKSQFFIPITDNENMKENFGNLQISDEEIELTPPELSDVYKIGMSTLEKSLTDIIRLFPKQIRPLSQSENFSLNIEQTLDRYTRRCHQVFQDKLFYQEFITLHSVLTGYLSSLHRLIMSIDEVDCDLLDKCIESIIPTLLAKNIAIFAVISLQYLSFLIKNKKLVETPVHADVSFRVTISVTDNIVVENVISVAINNVAKALSFKEIWTELNVDSNVNRTQSAVSCLYAVVKYLVKDTKPLSPKQYMQFKDQGPRPDIVLTGDKLITLLEYWEHNFYATNSPEYLEKCFTEPVESLLISLSRLDILSNIALIPPIAWSSVDVVSKKDELQKIDLPLQALQDMDVLEAFLFRVNLIGWSSKKQFEEMWVGLLGALQGNGTHWAVRGITQLLLSAAPAVRRKGILHVSRNTHRLNEGMQRLRNILVGTSAYGIFDHINLERVPMMNDGYEGYHYAQFNTEYMKLASDITDEASFKIRREAKRVRRNKDIDLNSCLQILMDVTSQMLEPKAPTGLAARVALLACTWQASAVFGSAAHWCWAGAQLVALSGAAHGALTQYSAAARALLLALAQAMCVLDGFDGLQRRRARAAARARPSHVRARRVRRAAGEWHRAGRAQLVALSGAAHGALTQYSAAARALLLALAQAMCVLDGFDGLQSWARAARGAERRGARRAHAVQRRHARAAARARPSHVRARRVRRAAGEWHRAGRAQLVALSGAAHGALTQYSAAARALLLALAQAMCVLDGFDGLQSWARAARGAERRGARRAHAVQRRRARAAARARPSHVRARRVRRAAGEWHRAGRAQLVALSGAAHGALTQYSAAARALLLALAQAMCVLDGFDGLQSWARAARGAERRGARRAHAVQRRRARAAARARPSHVRARRVRRAAGEWHRAGRAQLVALSGAAHGALTQYSAAARALLLALAQAMCVLDGFDGLQSWARAARGAERRGARRAHAVQRRRARAAARARPSHVRARRVRRAAGEWHRAGRAQLVALSGAAHGALTQYSAAARALLLALAQAMCVLDGFDGLQSWARAARGAERRGARRAHAVQRRRARAAARARPSHVRARRVRRAAGEWHRAGRAQLVALSGAAHGALTQYSAATRALLLALAQAMCVLDGFDGLQSWARAARGAERRGARRAHAVQRRRARAAARARPSHVRARRVRRAAGEWHRAGRAQLVALSGAAHGALTQYSAAARALLLALAQAMCVLDGFDGLQSWARAARGAERRGARRAHAVQRRRARAAARARPSHVRARRVRRAAGEWHRAGRAQLVALSGAAHGALTQYSAAARALLLALAQAMCVLDGFDGLQELSTVHQKLLKSLSSSYAPLRQAALQGCLLQLTGRARHMASTHTPNPYQELVAQLNVTVKQYLGVNPKISFYEQSLYWTVLFTLIELGHPELINIAVDFVLTYPRHYCVDLVVKGITSTIRQQVLPKDLKNIIIEKLIDNMKNYSEHHAVQILLVHLFTADNKLLSPKLTSDVSNMDPDILMNSMERITLLYKVLRHSKLRETKRIIAITMKYFLRETLPPAATLSRVVIEFIECCKETEKIKMDIPSERERWIDCSVMNSEIVFEVFQASITQDQLPVLSGWIFEALCHLLSGKISSNLLPYCLLTLLVSASSNEFIRKISPLTFHVLRLGFYKSGDTSRNWGVFEQFLSNKVPMSFSDRRLLCVVSSKSCFTGSQLERLKELCDSNECLVDVAQCLD</sequence>
<dbReference type="InterPro" id="IPR024613">
    <property type="entry name" value="Huntingtin_N_HEAT_rpt-2"/>
</dbReference>
<dbReference type="OrthoDB" id="7436381at2759"/>
<dbReference type="InterPro" id="IPR028426">
    <property type="entry name" value="Huntingtin_fam"/>
</dbReference>
<dbReference type="PANTHER" id="PTHR10170">
    <property type="entry name" value="HUNTINGTON DISEASE PROTEIN"/>
    <property type="match status" value="1"/>
</dbReference>
<evidence type="ECO:0000256" key="2">
    <source>
        <dbReference type="ARBA" id="ARBA00007153"/>
    </source>
</evidence>
<dbReference type="InterPro" id="IPR048412">
    <property type="entry name" value="Htt_bridge"/>
</dbReference>
<comment type="function">
    <text evidence="1">May play a role in microtubule-mediated transport or vesicle function.</text>
</comment>
<protein>
    <recommendedName>
        <fullName evidence="7">Huntingtin</fullName>
    </recommendedName>
</protein>
<evidence type="ECO:0000313" key="6">
    <source>
        <dbReference type="Proteomes" id="UP000494256"/>
    </source>
</evidence>
<dbReference type="GO" id="GO:0005737">
    <property type="term" value="C:cytoplasm"/>
    <property type="evidence" value="ECO:0007669"/>
    <property type="project" value="InterPro"/>
</dbReference>
<dbReference type="PROSITE" id="PS50077">
    <property type="entry name" value="HEAT_REPEAT"/>
    <property type="match status" value="1"/>
</dbReference>
<dbReference type="InterPro" id="IPR016024">
    <property type="entry name" value="ARM-type_fold"/>
</dbReference>
<name>A0A8S0Z4T5_ARCPL</name>
<feature type="compositionally biased region" description="Polar residues" evidence="4">
    <location>
        <begin position="316"/>
        <end position="326"/>
    </location>
</feature>
<feature type="compositionally biased region" description="Low complexity" evidence="4">
    <location>
        <begin position="366"/>
        <end position="385"/>
    </location>
</feature>
<dbReference type="PRINTS" id="PR00375">
    <property type="entry name" value="HUNTINGTIN"/>
</dbReference>
<evidence type="ECO:0008006" key="7">
    <source>
        <dbReference type="Google" id="ProtNLM"/>
    </source>
</evidence>
<reference evidence="5 6" key="1">
    <citation type="submission" date="2020-04" db="EMBL/GenBank/DDBJ databases">
        <authorList>
            <person name="Wallbank WR R."/>
            <person name="Pardo Diaz C."/>
            <person name="Kozak K."/>
            <person name="Martin S."/>
            <person name="Jiggins C."/>
            <person name="Moest M."/>
            <person name="Warren A I."/>
            <person name="Byers J.R.P. K."/>
            <person name="Montejo-Kovacevich G."/>
            <person name="Yen C E."/>
        </authorList>
    </citation>
    <scope>NUCLEOTIDE SEQUENCE [LARGE SCALE GENOMIC DNA]</scope>
</reference>
<accession>A0A8S0Z4T5</accession>
<dbReference type="Proteomes" id="UP000494256">
    <property type="component" value="Unassembled WGS sequence"/>
</dbReference>
<gene>
    <name evidence="5" type="ORF">APLA_LOCUS3082</name>
</gene>
<proteinExistence type="inferred from homology"/>
<dbReference type="Pfam" id="PF20925">
    <property type="entry name" value="Htt_bridge"/>
    <property type="match status" value="1"/>
</dbReference>
<comment type="caution">
    <text evidence="5">The sequence shown here is derived from an EMBL/GenBank/DDBJ whole genome shotgun (WGS) entry which is preliminary data.</text>
</comment>
<dbReference type="PANTHER" id="PTHR10170:SF10">
    <property type="entry name" value="HUNTINGTIN"/>
    <property type="match status" value="1"/>
</dbReference>
<organism evidence="5 6">
    <name type="scientific">Arctia plantaginis</name>
    <name type="common">Wood tiger moth</name>
    <name type="synonym">Phalaena plantaginis</name>
    <dbReference type="NCBI Taxonomy" id="874455"/>
    <lineage>
        <taxon>Eukaryota</taxon>
        <taxon>Metazoa</taxon>
        <taxon>Ecdysozoa</taxon>
        <taxon>Arthropoda</taxon>
        <taxon>Hexapoda</taxon>
        <taxon>Insecta</taxon>
        <taxon>Pterygota</taxon>
        <taxon>Neoptera</taxon>
        <taxon>Endopterygota</taxon>
        <taxon>Lepidoptera</taxon>
        <taxon>Glossata</taxon>
        <taxon>Ditrysia</taxon>
        <taxon>Noctuoidea</taxon>
        <taxon>Erebidae</taxon>
        <taxon>Arctiinae</taxon>
        <taxon>Arctia</taxon>
    </lineage>
</organism>
<dbReference type="InterPro" id="IPR021133">
    <property type="entry name" value="HEAT_type_2"/>
</dbReference>
<feature type="repeat" description="HEAT" evidence="3">
    <location>
        <begin position="626"/>
        <end position="663"/>
    </location>
</feature>
<evidence type="ECO:0000256" key="4">
    <source>
        <dbReference type="SAM" id="MobiDB-lite"/>
    </source>
</evidence>
<dbReference type="EMBL" id="CADEBD010000279">
    <property type="protein sequence ID" value="CAB3227514.1"/>
    <property type="molecule type" value="Genomic_DNA"/>
</dbReference>
<dbReference type="GO" id="GO:0005634">
    <property type="term" value="C:nucleus"/>
    <property type="evidence" value="ECO:0007669"/>
    <property type="project" value="InterPro"/>
</dbReference>
<evidence type="ECO:0000313" key="5">
    <source>
        <dbReference type="EMBL" id="CAB3227514.1"/>
    </source>
</evidence>
<feature type="region of interest" description="Disordered" evidence="4">
    <location>
        <begin position="316"/>
        <end position="385"/>
    </location>
</feature>
<dbReference type="Gene3D" id="1.25.10.10">
    <property type="entry name" value="Leucine-rich Repeat Variant"/>
    <property type="match status" value="1"/>
</dbReference>
<feature type="region of interest" description="Disordered" evidence="4">
    <location>
        <begin position="883"/>
        <end position="910"/>
    </location>
</feature>
<comment type="similarity">
    <text evidence="2">Belongs to the huntingtin family.</text>
</comment>
<feature type="region of interest" description="Disordered" evidence="4">
    <location>
        <begin position="2941"/>
        <end position="2962"/>
    </location>
</feature>